<evidence type="ECO:0000259" key="1">
    <source>
        <dbReference type="Pfam" id="PF12802"/>
    </source>
</evidence>
<dbReference type="Pfam" id="PF12802">
    <property type="entry name" value="MarR_2"/>
    <property type="match status" value="1"/>
</dbReference>
<dbReference type="InterPro" id="IPR000835">
    <property type="entry name" value="HTH_MarR-typ"/>
</dbReference>
<sequence length="231" mass="24432">MPGGRLTRHERRQIAQGLGEGLAYAEIARRLERPTSTITREVMRNGGAGGYRPELAQLATERRAHRGRRAAPVPAGGGDVAAVRVYEEMFAANFMGTGMPAMTSRVLACLALAEDGGFTAAELAARLGVSAASVSKAVTLLEGQSQLRREKAPGRRERYVVDDDVWYQAMMASARSIAALTGIAREGAGALGEGAAAARLARVARFLAVVSSGIERAAEEARELLHDDTTG</sequence>
<dbReference type="SUPFAM" id="SSF46785">
    <property type="entry name" value="Winged helix' DNA-binding domain"/>
    <property type="match status" value="1"/>
</dbReference>
<evidence type="ECO:0000313" key="3">
    <source>
        <dbReference type="EMBL" id="GLZ78824.1"/>
    </source>
</evidence>
<dbReference type="PANTHER" id="PTHR10948:SF23">
    <property type="entry name" value="TRANSPOSASE INSI FOR INSERTION SEQUENCE ELEMENT IS30A-RELATED"/>
    <property type="match status" value="1"/>
</dbReference>
<dbReference type="InterPro" id="IPR036388">
    <property type="entry name" value="WH-like_DNA-bd_sf"/>
</dbReference>
<comment type="caution">
    <text evidence="3">The sequence shown here is derived from an EMBL/GenBank/DDBJ whole genome shotgun (WGS) entry which is preliminary data.</text>
</comment>
<keyword evidence="4" id="KW-1185">Reference proteome</keyword>
<reference evidence="3" key="1">
    <citation type="submission" date="2023-03" db="EMBL/GenBank/DDBJ databases">
        <title>Actinorhabdospora filicis NBRC 111898.</title>
        <authorList>
            <person name="Ichikawa N."/>
            <person name="Sato H."/>
            <person name="Tonouchi N."/>
        </authorList>
    </citation>
    <scope>NUCLEOTIDE SEQUENCE</scope>
    <source>
        <strain evidence="3">NBRC 111898</strain>
    </source>
</reference>
<dbReference type="InterPro" id="IPR036390">
    <property type="entry name" value="WH_DNA-bd_sf"/>
</dbReference>
<accession>A0A9W6SKT0</accession>
<dbReference type="PANTHER" id="PTHR10948">
    <property type="entry name" value="TRANSPOSASE"/>
    <property type="match status" value="1"/>
</dbReference>
<dbReference type="AlphaFoldDB" id="A0A9W6SKT0"/>
<dbReference type="InterPro" id="IPR025246">
    <property type="entry name" value="IS30-like_HTH"/>
</dbReference>
<dbReference type="Pfam" id="PF13936">
    <property type="entry name" value="HTH_38"/>
    <property type="match status" value="1"/>
</dbReference>
<dbReference type="Gene3D" id="1.10.10.10">
    <property type="entry name" value="Winged helix-like DNA-binding domain superfamily/Winged helix DNA-binding domain"/>
    <property type="match status" value="1"/>
</dbReference>
<proteinExistence type="predicted"/>
<dbReference type="EMBL" id="BSTX01000002">
    <property type="protein sequence ID" value="GLZ78824.1"/>
    <property type="molecule type" value="Genomic_DNA"/>
</dbReference>
<dbReference type="Proteomes" id="UP001165079">
    <property type="component" value="Unassembled WGS sequence"/>
</dbReference>
<dbReference type="InterPro" id="IPR051917">
    <property type="entry name" value="Transposase-Integrase"/>
</dbReference>
<evidence type="ECO:0000259" key="2">
    <source>
        <dbReference type="Pfam" id="PF13936"/>
    </source>
</evidence>
<dbReference type="RefSeq" id="WP_285663961.1">
    <property type="nucleotide sequence ID" value="NZ_BSTX01000002.1"/>
</dbReference>
<name>A0A9W6SKT0_9ACTN</name>
<evidence type="ECO:0000313" key="4">
    <source>
        <dbReference type="Proteomes" id="UP001165079"/>
    </source>
</evidence>
<feature type="domain" description="HTH marR-type" evidence="1">
    <location>
        <begin position="98"/>
        <end position="154"/>
    </location>
</feature>
<dbReference type="GO" id="GO:0005829">
    <property type="term" value="C:cytosol"/>
    <property type="evidence" value="ECO:0007669"/>
    <property type="project" value="TreeGrafter"/>
</dbReference>
<gene>
    <name evidence="3" type="ORF">Afil01_36310</name>
</gene>
<dbReference type="GO" id="GO:0003700">
    <property type="term" value="F:DNA-binding transcription factor activity"/>
    <property type="evidence" value="ECO:0007669"/>
    <property type="project" value="InterPro"/>
</dbReference>
<feature type="domain" description="Transposase IS30-like HTH" evidence="2">
    <location>
        <begin position="5"/>
        <end position="45"/>
    </location>
</feature>
<protein>
    <submittedName>
        <fullName evidence="3">MarR family transcriptional regulator</fullName>
    </submittedName>
</protein>
<dbReference type="GO" id="GO:0032196">
    <property type="term" value="P:transposition"/>
    <property type="evidence" value="ECO:0007669"/>
    <property type="project" value="TreeGrafter"/>
</dbReference>
<organism evidence="3 4">
    <name type="scientific">Actinorhabdospora filicis</name>
    <dbReference type="NCBI Taxonomy" id="1785913"/>
    <lineage>
        <taxon>Bacteria</taxon>
        <taxon>Bacillati</taxon>
        <taxon>Actinomycetota</taxon>
        <taxon>Actinomycetes</taxon>
        <taxon>Micromonosporales</taxon>
        <taxon>Micromonosporaceae</taxon>
        <taxon>Actinorhabdospora</taxon>
    </lineage>
</organism>
<dbReference type="GO" id="GO:0004803">
    <property type="term" value="F:transposase activity"/>
    <property type="evidence" value="ECO:0007669"/>
    <property type="project" value="TreeGrafter"/>
</dbReference>